<dbReference type="EMBL" id="JBBNGS010000001">
    <property type="protein sequence ID" value="MEQ2636887.1"/>
    <property type="molecule type" value="Genomic_DNA"/>
</dbReference>
<dbReference type="InterPro" id="IPR050109">
    <property type="entry name" value="HTH-type_TetR-like_transc_reg"/>
</dbReference>
<keyword evidence="5" id="KW-1185">Reference proteome</keyword>
<protein>
    <submittedName>
        <fullName evidence="4">TetR/AcrR family transcriptional regulator</fullName>
    </submittedName>
</protein>
<evidence type="ECO:0000259" key="3">
    <source>
        <dbReference type="PROSITE" id="PS50977"/>
    </source>
</evidence>
<dbReference type="PROSITE" id="PS01081">
    <property type="entry name" value="HTH_TETR_1"/>
    <property type="match status" value="1"/>
</dbReference>
<proteinExistence type="predicted"/>
<evidence type="ECO:0000313" key="5">
    <source>
        <dbReference type="Proteomes" id="UP001478817"/>
    </source>
</evidence>
<dbReference type="Gene3D" id="1.10.357.10">
    <property type="entry name" value="Tetracycline Repressor, domain 2"/>
    <property type="match status" value="1"/>
</dbReference>
<organism evidence="4 5">
    <name type="scientific">Paratractidigestivibacter faecalis</name>
    <dbReference type="NCBI Taxonomy" id="2292441"/>
    <lineage>
        <taxon>Bacteria</taxon>
        <taxon>Bacillati</taxon>
        <taxon>Actinomycetota</taxon>
        <taxon>Coriobacteriia</taxon>
        <taxon>Coriobacteriales</taxon>
        <taxon>Atopobiaceae</taxon>
        <taxon>Paratractidigestivibacter</taxon>
    </lineage>
</organism>
<feature type="DNA-binding region" description="H-T-H motif" evidence="2">
    <location>
        <begin position="38"/>
        <end position="57"/>
    </location>
</feature>
<reference evidence="4 5" key="1">
    <citation type="submission" date="2024-04" db="EMBL/GenBank/DDBJ databases">
        <title>Human intestinal bacterial collection.</title>
        <authorList>
            <person name="Pauvert C."/>
            <person name="Hitch T.C.A."/>
            <person name="Clavel T."/>
        </authorList>
    </citation>
    <scope>NUCLEOTIDE SEQUENCE [LARGE SCALE GENOMIC DNA]</scope>
    <source>
        <strain evidence="4 5">CLA-AA-H197</strain>
    </source>
</reference>
<dbReference type="PANTHER" id="PTHR30055:SF233">
    <property type="entry name" value="REGULATORY PROTEIN TETR"/>
    <property type="match status" value="1"/>
</dbReference>
<accession>A0ABV1IE48</accession>
<gene>
    <name evidence="4" type="ORF">AAAT05_00760</name>
</gene>
<dbReference type="PROSITE" id="PS50977">
    <property type="entry name" value="HTH_TETR_2"/>
    <property type="match status" value="1"/>
</dbReference>
<dbReference type="InterPro" id="IPR023772">
    <property type="entry name" value="DNA-bd_HTH_TetR-type_CS"/>
</dbReference>
<keyword evidence="1 2" id="KW-0238">DNA-binding</keyword>
<evidence type="ECO:0000256" key="2">
    <source>
        <dbReference type="PROSITE-ProRule" id="PRU00335"/>
    </source>
</evidence>
<sequence length="214" mass="23285">MAQTDVRPRCADEDADTKRRLVAAATDEFFACGYSGASLRQICARAGVTTGALYFFFENKQDLLRSVIDPLAKGALELLGEGGPYGPESPYATGAVSRDYERASGVLHKITGEFFRQRRLVSIVLSNRDNVVVAGFLADVCQLIKKNTRAHVQACTGSVDSLDDFELNWLASTITDAVLEVLANDEDPVVADRHITSLLGFIRLGADAFLPQRV</sequence>
<evidence type="ECO:0000256" key="1">
    <source>
        <dbReference type="ARBA" id="ARBA00023125"/>
    </source>
</evidence>
<comment type="caution">
    <text evidence="4">The sequence shown here is derived from an EMBL/GenBank/DDBJ whole genome shotgun (WGS) entry which is preliminary data.</text>
</comment>
<name>A0ABV1IE48_9ACTN</name>
<dbReference type="InterPro" id="IPR001647">
    <property type="entry name" value="HTH_TetR"/>
</dbReference>
<dbReference type="PRINTS" id="PR00455">
    <property type="entry name" value="HTHTETR"/>
</dbReference>
<dbReference type="PANTHER" id="PTHR30055">
    <property type="entry name" value="HTH-TYPE TRANSCRIPTIONAL REGULATOR RUTR"/>
    <property type="match status" value="1"/>
</dbReference>
<dbReference type="Pfam" id="PF00440">
    <property type="entry name" value="TetR_N"/>
    <property type="match status" value="1"/>
</dbReference>
<dbReference type="SUPFAM" id="SSF46689">
    <property type="entry name" value="Homeodomain-like"/>
    <property type="match status" value="1"/>
</dbReference>
<dbReference type="InterPro" id="IPR009057">
    <property type="entry name" value="Homeodomain-like_sf"/>
</dbReference>
<dbReference type="Proteomes" id="UP001478817">
    <property type="component" value="Unassembled WGS sequence"/>
</dbReference>
<feature type="domain" description="HTH tetR-type" evidence="3">
    <location>
        <begin position="15"/>
        <end position="75"/>
    </location>
</feature>
<dbReference type="RefSeq" id="WP_349181236.1">
    <property type="nucleotide sequence ID" value="NZ_JBBNGS010000001.1"/>
</dbReference>
<evidence type="ECO:0000313" key="4">
    <source>
        <dbReference type="EMBL" id="MEQ2636887.1"/>
    </source>
</evidence>